<protein>
    <submittedName>
        <fullName evidence="1">Uncharacterized protein</fullName>
    </submittedName>
</protein>
<comment type="caution">
    <text evidence="1">The sequence shown here is derived from an EMBL/GenBank/DDBJ whole genome shotgun (WGS) entry which is preliminary data.</text>
</comment>
<evidence type="ECO:0000313" key="2">
    <source>
        <dbReference type="Proteomes" id="UP000824120"/>
    </source>
</evidence>
<dbReference type="EMBL" id="JACXVP010000004">
    <property type="protein sequence ID" value="KAG5612991.1"/>
    <property type="molecule type" value="Genomic_DNA"/>
</dbReference>
<name>A0A9J5ZLI4_SOLCO</name>
<gene>
    <name evidence="1" type="ORF">H5410_024272</name>
</gene>
<keyword evidence="2" id="KW-1185">Reference proteome</keyword>
<dbReference type="Proteomes" id="UP000824120">
    <property type="component" value="Chromosome 4"/>
</dbReference>
<proteinExistence type="predicted"/>
<dbReference type="AlphaFoldDB" id="A0A9J5ZLI4"/>
<sequence length="93" mass="10635">MHNAMYPVHNAMYPTIWNVSNLMYSVHNAMHPNMWNVSNLMYPVHNAILDGAEDFSKITLDIGKELRMNPLTIYVDSASAHDPTLDMLLLFKS</sequence>
<accession>A0A9J5ZLI4</accession>
<reference evidence="1 2" key="1">
    <citation type="submission" date="2020-09" db="EMBL/GenBank/DDBJ databases">
        <title>De no assembly of potato wild relative species, Solanum commersonii.</title>
        <authorList>
            <person name="Cho K."/>
        </authorList>
    </citation>
    <scope>NUCLEOTIDE SEQUENCE [LARGE SCALE GENOMIC DNA]</scope>
    <source>
        <strain evidence="1">LZ3.2</strain>
        <tissue evidence="1">Leaf</tissue>
    </source>
</reference>
<evidence type="ECO:0000313" key="1">
    <source>
        <dbReference type="EMBL" id="KAG5612991.1"/>
    </source>
</evidence>
<organism evidence="1 2">
    <name type="scientific">Solanum commersonii</name>
    <name type="common">Commerson's wild potato</name>
    <name type="synonym">Commerson's nightshade</name>
    <dbReference type="NCBI Taxonomy" id="4109"/>
    <lineage>
        <taxon>Eukaryota</taxon>
        <taxon>Viridiplantae</taxon>
        <taxon>Streptophyta</taxon>
        <taxon>Embryophyta</taxon>
        <taxon>Tracheophyta</taxon>
        <taxon>Spermatophyta</taxon>
        <taxon>Magnoliopsida</taxon>
        <taxon>eudicotyledons</taxon>
        <taxon>Gunneridae</taxon>
        <taxon>Pentapetalae</taxon>
        <taxon>asterids</taxon>
        <taxon>lamiids</taxon>
        <taxon>Solanales</taxon>
        <taxon>Solanaceae</taxon>
        <taxon>Solanoideae</taxon>
        <taxon>Solaneae</taxon>
        <taxon>Solanum</taxon>
    </lineage>
</organism>